<dbReference type="SUPFAM" id="SSF48452">
    <property type="entry name" value="TPR-like"/>
    <property type="match status" value="1"/>
</dbReference>
<reference evidence="2" key="1">
    <citation type="submission" date="2020-08" db="EMBL/GenBank/DDBJ databases">
        <title>Genome public.</title>
        <authorList>
            <person name="Liu C."/>
            <person name="Sun Q."/>
        </authorList>
    </citation>
    <scope>NUCLEOTIDE SEQUENCE</scope>
    <source>
        <strain evidence="2">N12</strain>
    </source>
</reference>
<dbReference type="Gene3D" id="1.25.40.390">
    <property type="match status" value="1"/>
</dbReference>
<dbReference type="EMBL" id="JACRTF010000001">
    <property type="protein sequence ID" value="MBC8595140.1"/>
    <property type="molecule type" value="Genomic_DNA"/>
</dbReference>
<dbReference type="InterPro" id="IPR024302">
    <property type="entry name" value="SusD-like"/>
</dbReference>
<dbReference type="Proteomes" id="UP000651085">
    <property type="component" value="Unassembled WGS sequence"/>
</dbReference>
<accession>A0A926IS41</accession>
<protein>
    <submittedName>
        <fullName evidence="2">SusD/RagB family nutrient-binding outer membrane lipoprotein</fullName>
    </submittedName>
</protein>
<organism evidence="2 3">
    <name type="scientific">Jilunia laotingensis</name>
    <dbReference type="NCBI Taxonomy" id="2763675"/>
    <lineage>
        <taxon>Bacteria</taxon>
        <taxon>Pseudomonadati</taxon>
        <taxon>Bacteroidota</taxon>
        <taxon>Bacteroidia</taxon>
        <taxon>Bacteroidales</taxon>
        <taxon>Bacteroidaceae</taxon>
        <taxon>Jilunia</taxon>
    </lineage>
</organism>
<sequence>MKKYILSAVFLAFVSVGLQSCLDFDDPLDESLSSDVEFEDEVFHGKADSINYHKEISADGFAEAESTLKPYFGQMLTAQYAMRGGKEANLPGAHAYQYQFSLGVDNYAGYFCLPHNFDGRINSTYYINTEFNSGPEGSYSIVKNGLAPMLNHPKIDSIPEMKAIGLLLFDYASQEMADIYGPFSFFNYKENQQKHPFTYNSMKDIYTNIVDNLDTISACLKNYDNRPDWYKKKITSILRSYDAVTQDWSLDTWRRFANSLKLRMAMRVVKVLPENAKKWAEEAVKDGVIESTNQEVGLFPSLIGFTNPLVEISETWSDTRLNASFESLLMSLNHPYTEYLFRKNRNALINENDPTQILEPDTRIVGLRAGTEMIPGQSYDNNPRTAYSRLSSAPMANAPLYLMKLSEVDFLRAEGKLYGWDMGTESTEFFYYRGIDNAYVEDRNSGSPDYTSRLAAYKARESAVEYTYIDPMNEANNIGSVTKIGVKWNEGDDPEVKLEKIITQKYIALFPYSYEAWSELRRTGYPKIFPVLNVEDGDGSLAEGDLIRRMPFPGNTAAIQYDIANSGLEALGGDDLQATRLWWDVDAPNF</sequence>
<feature type="chain" id="PRO_5039233875" evidence="1">
    <location>
        <begin position="21"/>
        <end position="590"/>
    </location>
</feature>
<keyword evidence="1" id="KW-0732">Signal</keyword>
<dbReference type="RefSeq" id="WP_262436211.1">
    <property type="nucleotide sequence ID" value="NZ_JACRTF010000001.1"/>
</dbReference>
<dbReference type="Pfam" id="PF12741">
    <property type="entry name" value="SusD-like"/>
    <property type="match status" value="1"/>
</dbReference>
<dbReference type="InterPro" id="IPR011990">
    <property type="entry name" value="TPR-like_helical_dom_sf"/>
</dbReference>
<gene>
    <name evidence="2" type="ORF">H8744_18175</name>
</gene>
<evidence type="ECO:0000313" key="2">
    <source>
        <dbReference type="EMBL" id="MBC8595140.1"/>
    </source>
</evidence>
<keyword evidence="2" id="KW-0449">Lipoprotein</keyword>
<evidence type="ECO:0000313" key="3">
    <source>
        <dbReference type="Proteomes" id="UP000651085"/>
    </source>
</evidence>
<feature type="signal peptide" evidence="1">
    <location>
        <begin position="1"/>
        <end position="20"/>
    </location>
</feature>
<keyword evidence="3" id="KW-1185">Reference proteome</keyword>
<proteinExistence type="predicted"/>
<comment type="caution">
    <text evidence="2">The sequence shown here is derived from an EMBL/GenBank/DDBJ whole genome shotgun (WGS) entry which is preliminary data.</text>
</comment>
<dbReference type="AlphaFoldDB" id="A0A926IS41"/>
<dbReference type="PROSITE" id="PS51257">
    <property type="entry name" value="PROKAR_LIPOPROTEIN"/>
    <property type="match status" value="1"/>
</dbReference>
<name>A0A926IS41_9BACT</name>
<evidence type="ECO:0000256" key="1">
    <source>
        <dbReference type="SAM" id="SignalP"/>
    </source>
</evidence>